<reference evidence="16" key="1">
    <citation type="submission" date="2025-08" db="UniProtKB">
        <authorList>
            <consortium name="Ensembl"/>
        </authorList>
    </citation>
    <scope>IDENTIFICATION</scope>
</reference>
<dbReference type="InterPro" id="IPR015919">
    <property type="entry name" value="Cadherin-like_sf"/>
</dbReference>
<dbReference type="InterPro" id="IPR050174">
    <property type="entry name" value="Protocadherin/Cadherin-CA"/>
</dbReference>
<feature type="domain" description="Cadherin" evidence="15">
    <location>
        <begin position="459"/>
        <end position="547"/>
    </location>
</feature>
<evidence type="ECO:0000256" key="13">
    <source>
        <dbReference type="PROSITE-ProRule" id="PRU00043"/>
    </source>
</evidence>
<dbReference type="GO" id="GO:0009653">
    <property type="term" value="P:anatomical structure morphogenesis"/>
    <property type="evidence" value="ECO:0007669"/>
    <property type="project" value="UniProtKB-ARBA"/>
</dbReference>
<evidence type="ECO:0000256" key="1">
    <source>
        <dbReference type="ARBA" id="ARBA00003436"/>
    </source>
</evidence>
<dbReference type="InterPro" id="IPR013164">
    <property type="entry name" value="Cadherin_N"/>
</dbReference>
<evidence type="ECO:0000256" key="12">
    <source>
        <dbReference type="ARBA" id="ARBA00023180"/>
    </source>
</evidence>
<keyword evidence="3" id="KW-1003">Cell membrane</keyword>
<organism evidence="16 17">
    <name type="scientific">Poecilia latipinna</name>
    <name type="common">sailfin molly</name>
    <dbReference type="NCBI Taxonomy" id="48699"/>
    <lineage>
        <taxon>Eukaryota</taxon>
        <taxon>Metazoa</taxon>
        <taxon>Chordata</taxon>
        <taxon>Craniata</taxon>
        <taxon>Vertebrata</taxon>
        <taxon>Euteleostomi</taxon>
        <taxon>Actinopterygii</taxon>
        <taxon>Neopterygii</taxon>
        <taxon>Teleostei</taxon>
        <taxon>Neoteleostei</taxon>
        <taxon>Acanthomorphata</taxon>
        <taxon>Ovalentaria</taxon>
        <taxon>Atherinomorphae</taxon>
        <taxon>Cyprinodontiformes</taxon>
        <taxon>Poeciliidae</taxon>
        <taxon>Poeciliinae</taxon>
        <taxon>Poecilia</taxon>
    </lineage>
</organism>
<dbReference type="PANTHER" id="PTHR24028:SF290">
    <property type="entry name" value="PROTOCADHERIN 2 ALPHA A 15-RELATED"/>
    <property type="match status" value="1"/>
</dbReference>
<dbReference type="PRINTS" id="PR00205">
    <property type="entry name" value="CADHERIN"/>
</dbReference>
<feature type="signal peptide" evidence="14">
    <location>
        <begin position="1"/>
        <end position="31"/>
    </location>
</feature>
<evidence type="ECO:0000256" key="10">
    <source>
        <dbReference type="ARBA" id="ARBA00022989"/>
    </source>
</evidence>
<keyword evidence="10" id="KW-1133">Transmembrane helix</keyword>
<evidence type="ECO:0000256" key="6">
    <source>
        <dbReference type="ARBA" id="ARBA00022729"/>
    </source>
</evidence>
<dbReference type="STRING" id="48699.ENSPLAP00000009292"/>
<accession>A0A3B3U9J9</accession>
<dbReference type="AlphaFoldDB" id="A0A3B3U9J9"/>
<feature type="domain" description="Cadherin" evidence="15">
    <location>
        <begin position="245"/>
        <end position="352"/>
    </location>
</feature>
<feature type="domain" description="Cadherin" evidence="15">
    <location>
        <begin position="66"/>
        <end position="135"/>
    </location>
</feature>
<dbReference type="Gene3D" id="2.60.40.60">
    <property type="entry name" value="Cadherins"/>
    <property type="match status" value="9"/>
</dbReference>
<dbReference type="CDD" id="cd11304">
    <property type="entry name" value="Cadherin_repeat"/>
    <property type="match status" value="9"/>
</dbReference>
<dbReference type="Ensembl" id="ENSPLAT00000001459.1">
    <property type="protein sequence ID" value="ENSPLAP00000009292.1"/>
    <property type="gene ID" value="ENSPLAG00000012031.1"/>
</dbReference>
<keyword evidence="5" id="KW-0479">Metal-binding</keyword>
<dbReference type="SUPFAM" id="SSF49313">
    <property type="entry name" value="Cadherin-like"/>
    <property type="match status" value="9"/>
</dbReference>
<evidence type="ECO:0000259" key="15">
    <source>
        <dbReference type="PROSITE" id="PS50268"/>
    </source>
</evidence>
<dbReference type="Pfam" id="PF08266">
    <property type="entry name" value="Cadherin_2"/>
    <property type="match status" value="2"/>
</dbReference>
<keyword evidence="6 14" id="KW-0732">Signal</keyword>
<dbReference type="FunFam" id="2.60.40.60:FF:000007">
    <property type="entry name" value="Protocadherin alpha 2"/>
    <property type="match status" value="2"/>
</dbReference>
<dbReference type="SMART" id="SM00112">
    <property type="entry name" value="CA"/>
    <property type="match status" value="8"/>
</dbReference>
<dbReference type="Pfam" id="PF00028">
    <property type="entry name" value="Cadherin"/>
    <property type="match status" value="6"/>
</dbReference>
<dbReference type="FunFam" id="2.60.40.60:FF:000129">
    <property type="entry name" value="protocadherin alpha-C2 isoform X1"/>
    <property type="match status" value="1"/>
</dbReference>
<evidence type="ECO:0000256" key="11">
    <source>
        <dbReference type="ARBA" id="ARBA00023136"/>
    </source>
</evidence>
<keyword evidence="9" id="KW-0130">Cell adhesion</keyword>
<dbReference type="GO" id="GO:0005509">
    <property type="term" value="F:calcium ion binding"/>
    <property type="evidence" value="ECO:0007669"/>
    <property type="project" value="UniProtKB-UniRule"/>
</dbReference>
<dbReference type="FunFam" id="2.60.40.60:FF:000123">
    <property type="entry name" value="Protocadherin beta 4"/>
    <property type="match status" value="1"/>
</dbReference>
<feature type="domain" description="Cadherin" evidence="15">
    <location>
        <begin position="549"/>
        <end position="657"/>
    </location>
</feature>
<feature type="domain" description="Cadherin" evidence="15">
    <location>
        <begin position="353"/>
        <end position="458"/>
    </location>
</feature>
<feature type="domain" description="Cadherin" evidence="15">
    <location>
        <begin position="658"/>
        <end position="765"/>
    </location>
</feature>
<dbReference type="FunFam" id="2.60.40.60:FF:000002">
    <property type="entry name" value="Protocadherin alpha 2"/>
    <property type="match status" value="2"/>
</dbReference>
<dbReference type="InterPro" id="IPR020894">
    <property type="entry name" value="Cadherin_CS"/>
</dbReference>
<keyword evidence="11" id="KW-0472">Membrane</keyword>
<keyword evidence="8 13" id="KW-0106">Calcium</keyword>
<evidence type="ECO:0000256" key="2">
    <source>
        <dbReference type="ARBA" id="ARBA00004251"/>
    </source>
</evidence>
<sequence>MEQRIRNARRARHCWFALLFALTELWSVVFAQLKYSISEEVQGGTFVGNIAKDLGLDKNVLKNRGYRIVAGTTETPFEVNENDGILYLKSKIDREEVCERISPCLINLKTVLENPLEIHYVSVEILDVNDHSPVFPEKEKKLEISESALPGARFQLQAARDPDVGQFSIQQYKLSHNEHFRVEVKDRGEDRKVPFLVLQKQLDREIAAKHKLRLTAMDGGKPAKYGDIEISVDVLDVNDNSPLFTKETYSVTVDENIPIGTVIFQVNATDLDEGANSEIIYSFGNEIDSKLLEIFSIDENTGEIKVTGQLDFEESKSYEIDIQASDKGPVPLTSDKSVMISVKDVNDNPPDIEVTSFSSLIREDAKIGTTVALISVNDLDSGINGKVICTIREDVPFSLSQSLQENMYAVVTKSRLDREMMAQYDVTISAKDEGEPPFSSEKTMKVVVSDVNDNVPEFVLSPYTFYITENNNPGASVFSVKAYDQDDGDNALISYHILREKGSHDTLTSFLNINAETGSILALKSFDFETLKTFQVEVLDINDHSPSFQENQTTMEISESVLPGTRFQLTAAKDPDSGQFSVQQYRLSQNEHFRLEVKDKRNDIKLPILIVQKPLDRETTRNHSLTLTAVDGGKPPQSGSMNILINVLDVNDNVPVFTKDVYSVMLSENSPIKTTVIQVEATDLDEGPNGEVIYSFSNSVSKNILNLFDINSLTGEITVKGLIDFEEKEEYDIEIRASDKGLPPLTAEKTVVIKIIDINDNAPEIEVTSFSSLIPEDSRPGTTVALISVNDLDSALNGKIICTISEEIVFALSASLQDNMFSVVTKSYLDREKTSRYDLKITEANEGTVVGNIAKDLELDKSTLKDRKYRIVSNDAEPLFRVNQDDGVLYVSQKIDREKVCSQSSTCLLNV</sequence>
<dbReference type="GeneTree" id="ENSGT00940000165118"/>
<feature type="chain" id="PRO_5017193287" evidence="14">
    <location>
        <begin position="32"/>
        <end position="911"/>
    </location>
</feature>
<evidence type="ECO:0000313" key="17">
    <source>
        <dbReference type="Proteomes" id="UP000261500"/>
    </source>
</evidence>
<keyword evidence="4" id="KW-0812">Transmembrane</keyword>
<evidence type="ECO:0000256" key="7">
    <source>
        <dbReference type="ARBA" id="ARBA00022737"/>
    </source>
</evidence>
<dbReference type="Proteomes" id="UP000261500">
    <property type="component" value="Unplaced"/>
</dbReference>
<dbReference type="PROSITE" id="PS50268">
    <property type="entry name" value="CADHERIN_2"/>
    <property type="match status" value="8"/>
</dbReference>
<evidence type="ECO:0000256" key="9">
    <source>
        <dbReference type="ARBA" id="ARBA00022889"/>
    </source>
</evidence>
<dbReference type="InterPro" id="IPR002126">
    <property type="entry name" value="Cadherin-like_dom"/>
</dbReference>
<dbReference type="GO" id="GO:0005886">
    <property type="term" value="C:plasma membrane"/>
    <property type="evidence" value="ECO:0007669"/>
    <property type="project" value="UniProtKB-SubCell"/>
</dbReference>
<evidence type="ECO:0000256" key="5">
    <source>
        <dbReference type="ARBA" id="ARBA00022723"/>
    </source>
</evidence>
<evidence type="ECO:0000256" key="14">
    <source>
        <dbReference type="SAM" id="SignalP"/>
    </source>
</evidence>
<evidence type="ECO:0000313" key="16">
    <source>
        <dbReference type="Ensembl" id="ENSPLAP00000009292.1"/>
    </source>
</evidence>
<keyword evidence="7" id="KW-0677">Repeat</keyword>
<evidence type="ECO:0000256" key="4">
    <source>
        <dbReference type="ARBA" id="ARBA00022692"/>
    </source>
</evidence>
<comment type="function">
    <text evidence="1">Potential calcium-dependent cell-adhesion protein. May be involved in the establishment and maintenance of specific neuronal connections in the brain.</text>
</comment>
<dbReference type="FunFam" id="2.60.40.60:FF:000006">
    <property type="entry name" value="Protocadherin alpha 2"/>
    <property type="match status" value="1"/>
</dbReference>
<keyword evidence="17" id="KW-1185">Reference proteome</keyword>
<proteinExistence type="predicted"/>
<feature type="domain" description="Cadherin" evidence="15">
    <location>
        <begin position="136"/>
        <end position="244"/>
    </location>
</feature>
<dbReference type="GO" id="GO:0007156">
    <property type="term" value="P:homophilic cell adhesion via plasma membrane adhesion molecules"/>
    <property type="evidence" value="ECO:0007669"/>
    <property type="project" value="InterPro"/>
</dbReference>
<keyword evidence="12" id="KW-0325">Glycoprotein</keyword>
<evidence type="ECO:0000256" key="3">
    <source>
        <dbReference type="ARBA" id="ARBA00022475"/>
    </source>
</evidence>
<name>A0A3B3U9J9_9TELE</name>
<dbReference type="PROSITE" id="PS00232">
    <property type="entry name" value="CADHERIN_1"/>
    <property type="match status" value="4"/>
</dbReference>
<comment type="subcellular location">
    <subcellularLocation>
        <location evidence="2">Cell membrane</location>
        <topology evidence="2">Single-pass type I membrane protein</topology>
    </subcellularLocation>
</comment>
<protein>
    <submittedName>
        <fullName evidence="16">Protocadherin 2 alpha a 15</fullName>
    </submittedName>
</protein>
<feature type="domain" description="Cadherin" evidence="15">
    <location>
        <begin position="766"/>
        <end position="880"/>
    </location>
</feature>
<reference evidence="16" key="2">
    <citation type="submission" date="2025-09" db="UniProtKB">
        <authorList>
            <consortium name="Ensembl"/>
        </authorList>
    </citation>
    <scope>IDENTIFICATION</scope>
</reference>
<dbReference type="PANTHER" id="PTHR24028">
    <property type="entry name" value="CADHERIN-87A"/>
    <property type="match status" value="1"/>
</dbReference>
<evidence type="ECO:0000256" key="8">
    <source>
        <dbReference type="ARBA" id="ARBA00022837"/>
    </source>
</evidence>